<dbReference type="NCBIfam" id="NF006755">
    <property type="entry name" value="PRK09275.1"/>
    <property type="match status" value="1"/>
</dbReference>
<dbReference type="AlphaFoldDB" id="L0K743"/>
<feature type="domain" description="Aminotransferase class I/classII large" evidence="7">
    <location>
        <begin position="211"/>
        <end position="360"/>
    </location>
</feature>
<dbReference type="EMBL" id="CP003359">
    <property type="protein sequence ID" value="AGB41107.1"/>
    <property type="molecule type" value="Genomic_DNA"/>
</dbReference>
<dbReference type="Proteomes" id="UP000010880">
    <property type="component" value="Chromosome"/>
</dbReference>
<evidence type="ECO:0000256" key="4">
    <source>
        <dbReference type="ARBA" id="ARBA00022679"/>
    </source>
</evidence>
<evidence type="ECO:0000256" key="2">
    <source>
        <dbReference type="ARBA" id="ARBA00007441"/>
    </source>
</evidence>
<dbReference type="GO" id="GO:0006520">
    <property type="term" value="P:amino acid metabolic process"/>
    <property type="evidence" value="ECO:0007669"/>
    <property type="project" value="InterPro"/>
</dbReference>
<dbReference type="EC" id="2.6.1.-" evidence="6"/>
<name>L0K743_HALHC</name>
<accession>L0K743</accession>
<dbReference type="STRING" id="748449.Halha_1158"/>
<evidence type="ECO:0000259" key="7">
    <source>
        <dbReference type="Pfam" id="PF00155"/>
    </source>
</evidence>
<evidence type="ECO:0000256" key="6">
    <source>
        <dbReference type="RuleBase" id="RU000481"/>
    </source>
</evidence>
<dbReference type="InterPro" id="IPR015421">
    <property type="entry name" value="PyrdxlP-dep_Trfase_major"/>
</dbReference>
<keyword evidence="5" id="KW-0663">Pyridoxal phosphate</keyword>
<dbReference type="KEGG" id="hhl:Halha_1158"/>
<keyword evidence="4 6" id="KW-0808">Transferase</keyword>
<dbReference type="eggNOG" id="COG0436">
    <property type="taxonomic scope" value="Bacteria"/>
</dbReference>
<dbReference type="PANTHER" id="PTHR46383:SF1">
    <property type="entry name" value="ASPARTATE AMINOTRANSFERASE"/>
    <property type="match status" value="1"/>
</dbReference>
<proteinExistence type="inferred from homology"/>
<dbReference type="HOGENOM" id="CLU_038911_0_0_9"/>
<sequence length="553" mass="63382">MPKSAENKKEVLAPELTYEQELKYEDLSPFEITKILKRKASKAADKLSSQGEYQVLNSGRGNPNFLNTIVRKSFAKIVLFSTEIANKNAPKDDTLGFRPQKEGIANKLETYLNQDQSKDAQFLKDAIIYAENNYDLTPDDFIFELVDAALGDFYPEPPRILPNIKKVVDAYLKEVLRLNDQHSGEFDIFATEGATEAMVYSFNSLKENKIINPGDKVATVTPIFSPYLEITELEEYELVNIEIEESEEMEWQIPEQELKKLEDESIKILYLVNPTNPTSVSLKRKTIDKIASLVRTKRKDLIILTDTVYATFVDDFHSLVDVIPENTLCIYSYSKYFGVTGWRLGTIMLYEDNVIDRLINEHPPDIKEELNQRYSIISTEPEEIKFIDRLEMDSRDVALAHTGGLSCPQQCIMCLLSLFNIMDEKKVYKESIEGILDRRIKNLYSAFPDGYSYLKGANKSHYYTLINILSLAKEKYGLDFANYLENNFLSLDFIIKLAAEKAIICLPGAGFDGPKWALRVSLANLETENYLIISQAIINLLEEYHTYYQENKE</sequence>
<dbReference type="InterPro" id="IPR004839">
    <property type="entry name" value="Aminotransferase_I/II_large"/>
</dbReference>
<organism evidence="8 9">
    <name type="scientific">Halobacteroides halobius (strain ATCC 35273 / DSM 5150 / MD-1)</name>
    <dbReference type="NCBI Taxonomy" id="748449"/>
    <lineage>
        <taxon>Bacteria</taxon>
        <taxon>Bacillati</taxon>
        <taxon>Bacillota</taxon>
        <taxon>Clostridia</taxon>
        <taxon>Halanaerobiales</taxon>
        <taxon>Halobacteroidaceae</taxon>
        <taxon>Halobacteroides</taxon>
    </lineage>
</organism>
<protein>
    <recommendedName>
        <fullName evidence="6">Aminotransferase</fullName>
        <ecNumber evidence="6">2.6.1.-</ecNumber>
    </recommendedName>
</protein>
<dbReference type="PANTHER" id="PTHR46383">
    <property type="entry name" value="ASPARTATE AMINOTRANSFERASE"/>
    <property type="match status" value="1"/>
</dbReference>
<keyword evidence="9" id="KW-1185">Reference proteome</keyword>
<dbReference type="InterPro" id="IPR022518">
    <property type="entry name" value="Aspartate_4-decarboxylase"/>
</dbReference>
<dbReference type="GO" id="GO:0008483">
    <property type="term" value="F:transaminase activity"/>
    <property type="evidence" value="ECO:0007669"/>
    <property type="project" value="UniProtKB-KW"/>
</dbReference>
<dbReference type="NCBIfam" id="TIGR03801">
    <property type="entry name" value="asp_4_decarbox"/>
    <property type="match status" value="1"/>
</dbReference>
<evidence type="ECO:0000256" key="1">
    <source>
        <dbReference type="ARBA" id="ARBA00001933"/>
    </source>
</evidence>
<dbReference type="Gene3D" id="3.90.1150.10">
    <property type="entry name" value="Aspartate Aminotransferase, domain 1"/>
    <property type="match status" value="1"/>
</dbReference>
<evidence type="ECO:0000313" key="8">
    <source>
        <dbReference type="EMBL" id="AGB41107.1"/>
    </source>
</evidence>
<dbReference type="SUPFAM" id="SSF53383">
    <property type="entry name" value="PLP-dependent transferases"/>
    <property type="match status" value="1"/>
</dbReference>
<dbReference type="PROSITE" id="PS00105">
    <property type="entry name" value="AA_TRANSFER_CLASS_1"/>
    <property type="match status" value="1"/>
</dbReference>
<evidence type="ECO:0000256" key="3">
    <source>
        <dbReference type="ARBA" id="ARBA00022576"/>
    </source>
</evidence>
<dbReference type="Gene3D" id="1.10.20.110">
    <property type="match status" value="1"/>
</dbReference>
<dbReference type="InterPro" id="IPR050596">
    <property type="entry name" value="AspAT/PAT-like"/>
</dbReference>
<dbReference type="Gene3D" id="3.40.640.10">
    <property type="entry name" value="Type I PLP-dependent aspartate aminotransferase-like (Major domain)"/>
    <property type="match status" value="1"/>
</dbReference>
<keyword evidence="3 6" id="KW-0032">Aminotransferase</keyword>
<dbReference type="InterPro" id="IPR015422">
    <property type="entry name" value="PyrdxlP-dep_Trfase_small"/>
</dbReference>
<dbReference type="OrthoDB" id="9804407at2"/>
<dbReference type="PATRIC" id="fig|748449.3.peg.1116"/>
<dbReference type="InterPro" id="IPR015424">
    <property type="entry name" value="PyrdxlP-dep_Trfase"/>
</dbReference>
<dbReference type="Pfam" id="PF00155">
    <property type="entry name" value="Aminotran_1_2"/>
    <property type="match status" value="1"/>
</dbReference>
<dbReference type="RefSeq" id="WP_015326832.1">
    <property type="nucleotide sequence ID" value="NC_019978.1"/>
</dbReference>
<gene>
    <name evidence="8" type="ordered locus">Halha_1158</name>
</gene>
<evidence type="ECO:0000256" key="5">
    <source>
        <dbReference type="ARBA" id="ARBA00022898"/>
    </source>
</evidence>
<reference evidence="9" key="1">
    <citation type="submission" date="2012-02" db="EMBL/GenBank/DDBJ databases">
        <title>The complete genome of Halobacteroides halobius DSM 5150.</title>
        <authorList>
            <person name="Lucas S."/>
            <person name="Copeland A."/>
            <person name="Lapidus A."/>
            <person name="Glavina del Rio T."/>
            <person name="Dalin E."/>
            <person name="Tice H."/>
            <person name="Bruce D."/>
            <person name="Goodwin L."/>
            <person name="Pitluck S."/>
            <person name="Peters L."/>
            <person name="Mikhailova N."/>
            <person name="Gu W."/>
            <person name="Kyrpides N."/>
            <person name="Mavromatis K."/>
            <person name="Ivanova N."/>
            <person name="Brettin T."/>
            <person name="Detter J.C."/>
            <person name="Han C."/>
            <person name="Larimer F."/>
            <person name="Land M."/>
            <person name="Hauser L."/>
            <person name="Markowitz V."/>
            <person name="Cheng J.-F."/>
            <person name="Hugenholtz P."/>
            <person name="Woyke T."/>
            <person name="Wu D."/>
            <person name="Tindall B."/>
            <person name="Pomrenke H."/>
            <person name="Brambilla E."/>
            <person name="Klenk H.-P."/>
            <person name="Eisen J.A."/>
        </authorList>
    </citation>
    <scope>NUCLEOTIDE SEQUENCE [LARGE SCALE GENOMIC DNA]</scope>
    <source>
        <strain evidence="9">ATCC 35273 / DSM 5150 / MD-1</strain>
    </source>
</reference>
<dbReference type="GO" id="GO:0030170">
    <property type="term" value="F:pyridoxal phosphate binding"/>
    <property type="evidence" value="ECO:0007669"/>
    <property type="project" value="InterPro"/>
</dbReference>
<comment type="similarity">
    <text evidence="2 6">Belongs to the class-I pyridoxal-phosphate-dependent aminotransferase family.</text>
</comment>
<dbReference type="InterPro" id="IPR004838">
    <property type="entry name" value="NHTrfase_class1_PyrdxlP-BS"/>
</dbReference>
<comment type="cofactor">
    <cofactor evidence="1 6">
        <name>pyridoxal 5'-phosphate</name>
        <dbReference type="ChEBI" id="CHEBI:597326"/>
    </cofactor>
</comment>
<evidence type="ECO:0000313" key="9">
    <source>
        <dbReference type="Proteomes" id="UP000010880"/>
    </source>
</evidence>
<dbReference type="CDD" id="cd00609">
    <property type="entry name" value="AAT_like"/>
    <property type="match status" value="1"/>
</dbReference>